<name>U3CLU9_9VIBR</name>
<dbReference type="RefSeq" id="WP_021712879.1">
    <property type="nucleotide sequence ID" value="NZ_BATM01000008.1"/>
</dbReference>
<keyword evidence="2" id="KW-1185">Reference proteome</keyword>
<proteinExistence type="predicted"/>
<evidence type="ECO:0000313" key="2">
    <source>
        <dbReference type="Proteomes" id="UP000016562"/>
    </source>
</evidence>
<sequence length="111" mass="13158">MHNQSRIEVWYKAGTDQVLLGEVENYDLVNLFGMWRNVSVLNRAKLNKEPMQSANYRLKLYDDDGHLIGRKDVCESDAEHILGSHHWMLRQSRNRFEHSEALYRWIPVTSE</sequence>
<dbReference type="eggNOG" id="ENOG5031NGY">
    <property type="taxonomic scope" value="Bacteria"/>
</dbReference>
<dbReference type="OrthoDB" id="5879601at2"/>
<reference evidence="1 2" key="1">
    <citation type="submission" date="2013-09" db="EMBL/GenBank/DDBJ databases">
        <title>Whole genome shotgun sequence of Vibrio ezurae NBRC 102218.</title>
        <authorList>
            <person name="Yoshida I."/>
            <person name="Hosoyama A."/>
            <person name="Numata M."/>
            <person name="Hashimoto M."/>
            <person name="Hosoyama Y."/>
            <person name="Tsuchikane K."/>
            <person name="Noguchi M."/>
            <person name="Hirakata S."/>
            <person name="Ichikawa N."/>
            <person name="Ohji S."/>
            <person name="Yamazoe A."/>
            <person name="Fujita N."/>
        </authorList>
    </citation>
    <scope>NUCLEOTIDE SEQUENCE [LARGE SCALE GENOMIC DNA]</scope>
    <source>
        <strain evidence="1 2">NBRC 102218</strain>
    </source>
</reference>
<accession>U3CLU9</accession>
<protein>
    <submittedName>
        <fullName evidence="1">Uncharacterized protein</fullName>
    </submittedName>
</protein>
<dbReference type="AlphaFoldDB" id="U3CLU9"/>
<dbReference type="Proteomes" id="UP000016562">
    <property type="component" value="Unassembled WGS sequence"/>
</dbReference>
<evidence type="ECO:0000313" key="1">
    <source>
        <dbReference type="EMBL" id="GAD79168.1"/>
    </source>
</evidence>
<gene>
    <name evidence="1" type="ORF">VEZ01S_08_02040</name>
</gene>
<organism evidence="1 2">
    <name type="scientific">Vibrio ezurae NBRC 102218</name>
    <dbReference type="NCBI Taxonomy" id="1219080"/>
    <lineage>
        <taxon>Bacteria</taxon>
        <taxon>Pseudomonadati</taxon>
        <taxon>Pseudomonadota</taxon>
        <taxon>Gammaproteobacteria</taxon>
        <taxon>Vibrionales</taxon>
        <taxon>Vibrionaceae</taxon>
        <taxon>Vibrio</taxon>
    </lineage>
</organism>
<dbReference type="EMBL" id="BATM01000008">
    <property type="protein sequence ID" value="GAD79168.1"/>
    <property type="molecule type" value="Genomic_DNA"/>
</dbReference>
<comment type="caution">
    <text evidence="1">The sequence shown here is derived from an EMBL/GenBank/DDBJ whole genome shotgun (WGS) entry which is preliminary data.</text>
</comment>